<dbReference type="SUPFAM" id="SSF56801">
    <property type="entry name" value="Acetyl-CoA synthetase-like"/>
    <property type="match status" value="1"/>
</dbReference>
<proteinExistence type="predicted"/>
<sequence>MLLNTLEKQAALQPNAIALQGDSRSWSWQQYHDAVKAVAEQLGKTAGT</sequence>
<name>A0ABY7KTQ2_CITFR</name>
<evidence type="ECO:0000313" key="1">
    <source>
        <dbReference type="EMBL" id="WAZ55503.1"/>
    </source>
</evidence>
<gene>
    <name evidence="1" type="ORF">O4000_14400</name>
</gene>
<protein>
    <recommendedName>
        <fullName evidence="3">Long-chain-fatty-acid--CoA ligase</fullName>
    </recommendedName>
</protein>
<reference evidence="1" key="1">
    <citation type="submission" date="2022-12" db="EMBL/GenBank/DDBJ databases">
        <title>2953647.</title>
        <authorList>
            <person name="Hergert J."/>
            <person name="Casey R."/>
            <person name="Wagner J."/>
            <person name="Young E.L."/>
            <person name="Oakeson K.F."/>
        </authorList>
    </citation>
    <scope>NUCLEOTIDE SEQUENCE</scope>
    <source>
        <strain evidence="1">2953647</strain>
    </source>
</reference>
<dbReference type="InterPro" id="IPR042099">
    <property type="entry name" value="ANL_N_sf"/>
</dbReference>
<dbReference type="Proteomes" id="UP001164536">
    <property type="component" value="Chromosome"/>
</dbReference>
<accession>A0ABY7KTQ2</accession>
<dbReference type="Gene3D" id="3.40.50.12780">
    <property type="entry name" value="N-terminal domain of ligase-like"/>
    <property type="match status" value="1"/>
</dbReference>
<dbReference type="EMBL" id="CP114564">
    <property type="protein sequence ID" value="WAZ55503.1"/>
    <property type="molecule type" value="Genomic_DNA"/>
</dbReference>
<evidence type="ECO:0000313" key="2">
    <source>
        <dbReference type="Proteomes" id="UP001164536"/>
    </source>
</evidence>
<dbReference type="RefSeq" id="WP_226791592.1">
    <property type="nucleotide sequence ID" value="NZ_CAJNLX020000001.1"/>
</dbReference>
<keyword evidence="2" id="KW-1185">Reference proteome</keyword>
<evidence type="ECO:0008006" key="3">
    <source>
        <dbReference type="Google" id="ProtNLM"/>
    </source>
</evidence>
<organism evidence="1 2">
    <name type="scientific">Citrobacter freundii</name>
    <dbReference type="NCBI Taxonomy" id="546"/>
    <lineage>
        <taxon>Bacteria</taxon>
        <taxon>Pseudomonadati</taxon>
        <taxon>Pseudomonadota</taxon>
        <taxon>Gammaproteobacteria</taxon>
        <taxon>Enterobacterales</taxon>
        <taxon>Enterobacteriaceae</taxon>
        <taxon>Citrobacter</taxon>
        <taxon>Citrobacter freundii complex</taxon>
    </lineage>
</organism>